<protein>
    <submittedName>
        <fullName evidence="8">Kunitz-type protease inhibitor 2-like</fullName>
    </submittedName>
</protein>
<feature type="signal peptide" evidence="6">
    <location>
        <begin position="1"/>
        <end position="24"/>
    </location>
</feature>
<dbReference type="Gene3D" id="4.10.410.10">
    <property type="entry name" value="Pancreatic trypsin inhibitor Kunitz domain"/>
    <property type="match status" value="2"/>
</dbReference>
<dbReference type="PANTHER" id="PTHR47247">
    <property type="entry name" value="KUNITZ-TYPE PROTEASE INHIBITOR 2"/>
    <property type="match status" value="1"/>
</dbReference>
<keyword evidence="5" id="KW-0812">Transmembrane</keyword>
<reference evidence="8" key="1">
    <citation type="submission" date="2020-06" db="EMBL/GenBank/DDBJ databases">
        <authorList>
            <consortium name="Wellcome Sanger Institute Data Sharing"/>
        </authorList>
    </citation>
    <scope>NUCLEOTIDE SEQUENCE [LARGE SCALE GENOMIC DNA]</scope>
</reference>
<dbReference type="Pfam" id="PF00014">
    <property type="entry name" value="Kunitz_BPTI"/>
    <property type="match status" value="2"/>
</dbReference>
<keyword evidence="5" id="KW-0472">Membrane</keyword>
<feature type="chain" id="PRO_5034284661" evidence="6">
    <location>
        <begin position="25"/>
        <end position="301"/>
    </location>
</feature>
<evidence type="ECO:0000256" key="6">
    <source>
        <dbReference type="SAM" id="SignalP"/>
    </source>
</evidence>
<feature type="region of interest" description="Disordered" evidence="4">
    <location>
        <begin position="205"/>
        <end position="230"/>
    </location>
</feature>
<evidence type="ECO:0000256" key="1">
    <source>
        <dbReference type="ARBA" id="ARBA00022690"/>
    </source>
</evidence>
<feature type="compositionally biased region" description="Polar residues" evidence="4">
    <location>
        <begin position="282"/>
        <end position="294"/>
    </location>
</feature>
<dbReference type="AlphaFoldDB" id="A0A8C5D6T1"/>
<dbReference type="GO" id="GO:0004867">
    <property type="term" value="F:serine-type endopeptidase inhibitor activity"/>
    <property type="evidence" value="ECO:0007669"/>
    <property type="project" value="UniProtKB-KW"/>
</dbReference>
<keyword evidence="6" id="KW-0732">Signal</keyword>
<evidence type="ECO:0000256" key="3">
    <source>
        <dbReference type="ARBA" id="ARBA00023157"/>
    </source>
</evidence>
<dbReference type="PROSITE" id="PS50279">
    <property type="entry name" value="BPTI_KUNITZ_2"/>
    <property type="match status" value="2"/>
</dbReference>
<dbReference type="InterPro" id="IPR002223">
    <property type="entry name" value="Kunitz_BPTI"/>
</dbReference>
<evidence type="ECO:0000313" key="9">
    <source>
        <dbReference type="Proteomes" id="UP000694680"/>
    </source>
</evidence>
<dbReference type="PROSITE" id="PS00280">
    <property type="entry name" value="BPTI_KUNITZ_1"/>
    <property type="match status" value="2"/>
</dbReference>
<keyword evidence="9" id="KW-1185">Reference proteome</keyword>
<evidence type="ECO:0000256" key="4">
    <source>
        <dbReference type="SAM" id="MobiDB-lite"/>
    </source>
</evidence>
<dbReference type="InterPro" id="IPR036880">
    <property type="entry name" value="Kunitz_BPTI_sf"/>
</dbReference>
<dbReference type="SUPFAM" id="SSF57362">
    <property type="entry name" value="BPTI-like"/>
    <property type="match status" value="2"/>
</dbReference>
<feature type="domain" description="BPTI/Kunitz inhibitor" evidence="7">
    <location>
        <begin position="58"/>
        <end position="108"/>
    </location>
</feature>
<keyword evidence="5" id="KW-1133">Transmembrane helix</keyword>
<name>A0A8C5D6T1_GOUWI</name>
<keyword evidence="3" id="KW-1015">Disulfide bond</keyword>
<evidence type="ECO:0000256" key="5">
    <source>
        <dbReference type="SAM" id="Phobius"/>
    </source>
</evidence>
<feature type="domain" description="BPTI/Kunitz inhibitor" evidence="7">
    <location>
        <begin position="154"/>
        <end position="204"/>
    </location>
</feature>
<feature type="region of interest" description="Disordered" evidence="4">
    <location>
        <begin position="269"/>
        <end position="301"/>
    </location>
</feature>
<dbReference type="FunFam" id="4.10.410.10:FF:000021">
    <property type="entry name" value="Serine protease inhibitor, putative"/>
    <property type="match status" value="1"/>
</dbReference>
<dbReference type="SMART" id="SM00131">
    <property type="entry name" value="KU"/>
    <property type="match status" value="2"/>
</dbReference>
<reference evidence="8" key="2">
    <citation type="submission" date="2025-08" db="UniProtKB">
        <authorList>
            <consortium name="Ensembl"/>
        </authorList>
    </citation>
    <scope>IDENTIFICATION</scope>
</reference>
<accession>A0A8C5D6T1</accession>
<reference evidence="8" key="3">
    <citation type="submission" date="2025-09" db="UniProtKB">
        <authorList>
            <consortium name="Ensembl"/>
        </authorList>
    </citation>
    <scope>IDENTIFICATION</scope>
</reference>
<dbReference type="InterPro" id="IPR020901">
    <property type="entry name" value="Prtase_inh_Kunz-CS"/>
</dbReference>
<evidence type="ECO:0000256" key="2">
    <source>
        <dbReference type="ARBA" id="ARBA00022900"/>
    </source>
</evidence>
<keyword evidence="1" id="KW-0646">Protease inhibitor</keyword>
<proteinExistence type="predicted"/>
<dbReference type="FunFam" id="4.10.410.10:FF:000020">
    <property type="entry name" value="Collagen, type VI, alpha 3"/>
    <property type="match status" value="1"/>
</dbReference>
<feature type="transmembrane region" description="Helical" evidence="5">
    <location>
        <begin position="235"/>
        <end position="258"/>
    </location>
</feature>
<evidence type="ECO:0000313" key="8">
    <source>
        <dbReference type="Ensembl" id="ENSGWIP00000002820.1"/>
    </source>
</evidence>
<organism evidence="8 9">
    <name type="scientific">Gouania willdenowi</name>
    <name type="common">Blunt-snouted clingfish</name>
    <name type="synonym">Lepadogaster willdenowi</name>
    <dbReference type="NCBI Taxonomy" id="441366"/>
    <lineage>
        <taxon>Eukaryota</taxon>
        <taxon>Metazoa</taxon>
        <taxon>Chordata</taxon>
        <taxon>Craniata</taxon>
        <taxon>Vertebrata</taxon>
        <taxon>Euteleostomi</taxon>
        <taxon>Actinopterygii</taxon>
        <taxon>Neopterygii</taxon>
        <taxon>Teleostei</taxon>
        <taxon>Neoteleostei</taxon>
        <taxon>Acanthomorphata</taxon>
        <taxon>Ovalentaria</taxon>
        <taxon>Blenniimorphae</taxon>
        <taxon>Blenniiformes</taxon>
        <taxon>Gobiesocoidei</taxon>
        <taxon>Gobiesocidae</taxon>
        <taxon>Gobiesocinae</taxon>
        <taxon>Gouania</taxon>
    </lineage>
</organism>
<evidence type="ECO:0000259" key="7">
    <source>
        <dbReference type="PROSITE" id="PS50279"/>
    </source>
</evidence>
<dbReference type="Ensembl" id="ENSGWIT00000003050.1">
    <property type="protein sequence ID" value="ENSGWIP00000002820.1"/>
    <property type="gene ID" value="ENSGWIG00000001540.1"/>
</dbReference>
<gene>
    <name evidence="8" type="primary">spint2</name>
</gene>
<feature type="compositionally biased region" description="Low complexity" evidence="4">
    <location>
        <begin position="218"/>
        <end position="230"/>
    </location>
</feature>
<dbReference type="GO" id="GO:0044483">
    <property type="term" value="P:venom-mediated perturbation of hemostasis"/>
    <property type="evidence" value="ECO:0007669"/>
    <property type="project" value="UniProtKB-ARBA"/>
</dbReference>
<dbReference type="PRINTS" id="PR00759">
    <property type="entry name" value="BASICPTASE"/>
</dbReference>
<dbReference type="PANTHER" id="PTHR47247:SF1">
    <property type="entry name" value="KUNITZ-TYPE PROTEASE INHIBITOR 2"/>
    <property type="match status" value="1"/>
</dbReference>
<keyword evidence="2" id="KW-0722">Serine protease inhibitor</keyword>
<dbReference type="Proteomes" id="UP000694680">
    <property type="component" value="Chromosome 13"/>
</dbReference>
<sequence length="301" mass="32657">MMQVLRPSVLLLVLVLVLVGGATSDQNQNQNQTQHQILQVVPLDAQSNTQNNASSDVCVLPMVVGLCRASIPRFFYNATNQSCSSFIYGGCAGNGNNFMTQEMCEDTCRGVSVSTTAPPSVREARVASADSSDSAYSAPLQRFEKSADPNDERCGVGPEVGPCRAAFQRWFFNRSTGRCHAFIYGGCQGNQNNYQSEQSCFASCSGTTPPPAKRTGNDQQQDGQSDGQDQSRNHWTAAVFLFVSLAVISVLILFIIMVTMRRLNITRRSSSVSDKEELLPDDQTSVDSFSLPDTSSPPPKA</sequence>